<feature type="transmembrane region" description="Helical" evidence="3">
    <location>
        <begin position="1491"/>
        <end position="1511"/>
    </location>
</feature>
<protein>
    <submittedName>
        <fullName evidence="5">Putative glycosyl transferase</fullName>
    </submittedName>
</protein>
<feature type="transmembrane region" description="Helical" evidence="3">
    <location>
        <begin position="1275"/>
        <end position="1293"/>
    </location>
</feature>
<evidence type="ECO:0000256" key="1">
    <source>
        <dbReference type="ARBA" id="ARBA00022676"/>
    </source>
</evidence>
<keyword evidence="3" id="KW-0472">Membrane</keyword>
<dbReference type="OrthoDB" id="2582433at2759"/>
<feature type="transmembrane region" description="Helical" evidence="3">
    <location>
        <begin position="1579"/>
        <end position="1597"/>
    </location>
</feature>
<dbReference type="Pfam" id="PF00534">
    <property type="entry name" value="Glycos_transf_1"/>
    <property type="match status" value="1"/>
</dbReference>
<dbReference type="InterPro" id="IPR001296">
    <property type="entry name" value="Glyco_trans_1"/>
</dbReference>
<proteinExistence type="predicted"/>
<evidence type="ECO:0000313" key="5">
    <source>
        <dbReference type="EMBL" id="KKY22650.1"/>
    </source>
</evidence>
<organism evidence="5 6">
    <name type="scientific">Phaeomoniella chlamydospora</name>
    <name type="common">Phaeoacremonium chlamydosporum</name>
    <dbReference type="NCBI Taxonomy" id="158046"/>
    <lineage>
        <taxon>Eukaryota</taxon>
        <taxon>Fungi</taxon>
        <taxon>Dikarya</taxon>
        <taxon>Ascomycota</taxon>
        <taxon>Pezizomycotina</taxon>
        <taxon>Eurotiomycetes</taxon>
        <taxon>Chaetothyriomycetidae</taxon>
        <taxon>Phaeomoniellales</taxon>
        <taxon>Phaeomoniellaceae</taxon>
        <taxon>Phaeomoniella</taxon>
    </lineage>
</organism>
<feature type="transmembrane region" description="Helical" evidence="3">
    <location>
        <begin position="1609"/>
        <end position="1629"/>
    </location>
</feature>
<feature type="compositionally biased region" description="Acidic residues" evidence="2">
    <location>
        <begin position="3083"/>
        <end position="3097"/>
    </location>
</feature>
<feature type="transmembrane region" description="Helical" evidence="3">
    <location>
        <begin position="1982"/>
        <end position="2003"/>
    </location>
</feature>
<feature type="region of interest" description="Disordered" evidence="2">
    <location>
        <begin position="3083"/>
        <end position="3125"/>
    </location>
</feature>
<dbReference type="Proteomes" id="UP000053317">
    <property type="component" value="Unassembled WGS sequence"/>
</dbReference>
<sequence length="3125" mass="352007">MHCSSSYRLWKDKDEPVLADELADFTRRPKEVALQSTKTFGQYVGGDLGSFFERKYDLFMIDLDTYRSRQFLPPQDPSFAAAAGRRRSTVAQIGTDTTRGGPAMITNPHGYTADQMRRLGSVVARPDRKKSMFGSVDVRGSVEIRRGSLFPTAEDNAEGSRRPSMFPFISEESGPVQWRKNSIFPGAGGRRKGSIMPSERRGSTFPGGLTDPARSREGSGAYPTDVSPVSTRVQDPRRGSPAGAVGPGPPVRTVAFTDSFADTRGVGGTTGLPRVELRRGSVRPPTIDSRRTSLAPSLPMYDFRRGSLLAGGPMDMRKTSVAAGPASDFRRGSLLAGGPMDTRKASVAAGPVSEPRRGSILAGSPFDMRKTSATGSAASPRRKSSIAHGATTPGRKASVASGISADFRKFSSFAWGGKQAKAPESTTTSTLRLPQNSWILVDRSLWFLNENTEADGDDVAQQLREETEYMGIGGLIIDSREFDGRSLRRVCNQCLYAGLDVMLLEDSDTPTTAPVYPLVAGVVFRNAAILTNGERRDFFQATKLRTALARCKMQQKTREEFFVGFLDLWHTKPLPAVVRRANKMAKFHKATLHQASSDSLQNSITLPVADCLSAFDLLRSQDIVKAQENWLSSALANVQTTPGILRPGNFEVLSSDHRLASLVYPFRTHGRKDSGISVPASEYDREPPPPYISNAPPRDDFWTHSSQNKPMCSQGCYDLREELFIEQYETVVDTQKHLKALGLLEPVEGMSLGKIIDALRLCLNTPALDDVGTPGLFQSITDLIYRIESNSVVLFRGLDSGFRLPDNQGHFWAVSADITRTVNIFVSLKAPDVPMVVLHTFLAHIGVPRQERLLLEFKVSRHQTGVSKLPPRVTRELSSATYSELLFMLEQMKVSGVDDIFSSMIRQECERLLIEEPTRIAFISLQCNDLLAGKATIRDIVQARLSLLAKAGAPGLPNLQKIVEAAIELDNIMQRIFYESDEARLKALSQPVLEAYSRKATTFDASLDLYALMFFTSLRKHAFEEIYLETTDRCPLFLQQHDQAAVFAEMWALGSQCEIYFGIKPRALGAIIYDRYRDYLVSNPPSTESSKIAEVFTAYQNVAGLDNDQAIISTGPLTWQQRFALWKAHFASATFLTVFCVPAIIDVLLLTFLGRGLYLTAFMSRYERLMANYAVLSALIMTAGITGWTGSSGGFYLHTAAFHNMNHFMVQRVSGGFIIALIFALCGFVAFGLEYSWYAGFVFAAYLVVLSTYLNILGVLTTMHRNNSPFTSGRTVLLSCMLITLISPILSTFVNGHDVLIYLIVLYVFLGVQIYFWQKLARKWVTWMTNIHLTSEKEIMSWYRSQHSTDETENLPKHLQRSEASMQLMDAIKGHDLKQKVVHSDDSFISKLARGHKYTVFMLRQDDPMSELPEPYGPTWITRMKLALENQRALSHGLKEHSSFLLFRFAKYDIAQNVGFFLVVLMDRWVSVSMSANGEVINLYYDVRSRYGIAFGLIYFLICAVSLDIVLQRYWGKTGRTSTSKLASLSEFNLAEELDSRLGKKRWLTAAYELVAIMIGVFGLTTILVWLFCYQTKQIILYLLYILGYSGALLFQFNRVFTTNIKYHCQAVFASSFVGYIVGIILHTLPLTQEWLYIDVAAMITASLLSAFTTWLITDFTADAKTSGDSGLEDTINWKTYSQKLIGSTEAACSPPVSFSSSGLGTELRHDDGTSLSRGIHTRFAKAIDQLSNPVVEAFEDYRELLEQTLSLWGDGSIRLFLVPRKEFIGIAGSERFAFSKLDGGVLNIIVGMPQWGPTAKSEELSAQVIAEALLHESCEGAMQMRHAHATLAELLLNEGEPISTRMAVQLAESSPSDLSRILSKTNEELLNHLCLGVNPDITWDQMPEAVRNVILSRILGKRYAINAVVEQWLLESANSLLLRQLSLQQCLAIKSLALWKLNNTSSIRSEPPPMKFPQVAWQEILPEEDSSRRGNLAKFTMAVYVFFFQLIQFVAIITTAGADAGRELWVSLSYNKSRYYVLWLLLKFWKLCSYMKEAWMYVIVFSQDSEYKQFTNWSRYGGFRILKKGRLMIDDPVKPETCFISYAAGKMQMHHYNGFHTSKPDSDAPVITTYDEESRLLHAVHIRTPANGTQEAQKEEWFYHFDSERKSVPVFKSRLHGEKELREYYDENGRIIGGQCMRHDEVVDFLYIYNPKPKNSDQIIRATYTFAGSQPRTTWEVYWCDSEETDHEGAVVWVPCQRVTCLSKTRGESTREVTWKYDHKRDPIKTRNPPSLSLSYQEDESDMIELEAKRLGFLEKPTATTYFRENILDGHSHRSIIRAAQNEEDEDGAPVPEVSKLPLLARFRSRGEKNISVVHYPLPTYFLRTALWKYWLSHPEFGAVVACKLDEMMLRREPSLELYWSHRDSGKFLMAKEYLAEHLNRIIAAIELADDVSQRVNLAIRLGDLFEMGLSKDSNYVINNPEESYIDTDSRLAVIFTDTGCWPDAPGGVSNCRRDLVDGHKTIRNYAVTEGAYDCAVPRFQVERNVQLVQNIPLWGLDNKTPVHGLFHNLLQSEVDQRARVTSSRNIKEIFIPILKRIIRAARTRYNTNQDLRELTLCFLRLNEYFETNDYTTTWRSNAVKRVWRETWLQEYNDPNIQSFSTLFPMEQPTRHDFEEALELYIGYFFIFSIRIPEKVPRVYQSTHHGISSLWGMCLKLRRGTVWGIWDHAILWRESCLNISTAQCFLPIPVQNMLLAGMKVAAHLAYMHADVILPCTDTFNPSWEIEVGTDQGCLASKALMERKIDPITNGIANMSSFTPVDRIRTEEPTCVMLSNVQFIKDVKNAIQAAGVIVNDFGFKTYNLVVYGAQDRQPSYAVETEELIASLGIGGTVRLGGFGSPKDVLKDAWLFMNSSLSEGLPLAIGEAALAGVPIVATEVGATAQVLTDVDDPSIRYGEVVSPNDPVALARAQISLLAMLGPWAKYTTDAKPPLPLPSKFTPHDVQWITARMYEKVEDRRALGMKLREVVLRKFNGGRYLREHEQMYWIQRHMATQRADTRLEQLAAAHPKFNQPLVSRYIEIGRPQWVKFQWHQFPEPVEGEDHDGEYTDNDSDGGSTPPGEQEKKHLSWFPTKRKARVMV</sequence>
<reference evidence="5 6" key="2">
    <citation type="submission" date="2015-05" db="EMBL/GenBank/DDBJ databases">
        <authorList>
            <person name="Morales-Cruz A."/>
            <person name="Amrine K.C."/>
            <person name="Cantu D."/>
        </authorList>
    </citation>
    <scope>NUCLEOTIDE SEQUENCE [LARGE SCALE GENOMIC DNA]</scope>
    <source>
        <strain evidence="5">UCRPC4</strain>
    </source>
</reference>
<feature type="domain" description="Glycosyl transferase family 1" evidence="4">
    <location>
        <begin position="2807"/>
        <end position="2960"/>
    </location>
</feature>
<keyword evidence="3" id="KW-1133">Transmembrane helix</keyword>
<evidence type="ECO:0000256" key="2">
    <source>
        <dbReference type="SAM" id="MobiDB-lite"/>
    </source>
</evidence>
<accession>A0A0G2H1G4</accession>
<feature type="transmembrane region" description="Helical" evidence="3">
    <location>
        <begin position="1635"/>
        <end position="1657"/>
    </location>
</feature>
<gene>
    <name evidence="5" type="ORF">UCRPC4_g03268</name>
</gene>
<dbReference type="PANTHER" id="PTHR12526">
    <property type="entry name" value="GLYCOSYLTRANSFERASE"/>
    <property type="match status" value="1"/>
</dbReference>
<dbReference type="Gene3D" id="3.40.50.2000">
    <property type="entry name" value="Glycogen Phosphorylase B"/>
    <property type="match status" value="1"/>
</dbReference>
<keyword evidence="1" id="KW-0328">Glycosyltransferase</keyword>
<dbReference type="PANTHER" id="PTHR12526:SF630">
    <property type="entry name" value="GLYCOSYLTRANSFERASE"/>
    <property type="match status" value="1"/>
</dbReference>
<evidence type="ECO:0000313" key="6">
    <source>
        <dbReference type="Proteomes" id="UP000053317"/>
    </source>
</evidence>
<feature type="transmembrane region" description="Helical" evidence="3">
    <location>
        <begin position="1173"/>
        <end position="1197"/>
    </location>
</feature>
<dbReference type="EMBL" id="LCWF01000075">
    <property type="protein sequence ID" value="KKY22650.1"/>
    <property type="molecule type" value="Genomic_DNA"/>
</dbReference>
<name>A0A0G2H1G4_PHACM</name>
<feature type="region of interest" description="Disordered" evidence="2">
    <location>
        <begin position="179"/>
        <end position="251"/>
    </location>
</feature>
<feature type="transmembrane region" description="Helical" evidence="3">
    <location>
        <begin position="1550"/>
        <end position="1573"/>
    </location>
</feature>
<feature type="transmembrane region" description="Helical" evidence="3">
    <location>
        <begin position="1209"/>
        <end position="1231"/>
    </location>
</feature>
<dbReference type="GO" id="GO:0016740">
    <property type="term" value="F:transferase activity"/>
    <property type="evidence" value="ECO:0007669"/>
    <property type="project" value="UniProtKB-KW"/>
</dbReference>
<reference evidence="5 6" key="1">
    <citation type="submission" date="2015-05" db="EMBL/GenBank/DDBJ databases">
        <title>Distinctive expansion of gene families associated with plant cell wall degradation and secondary metabolism in the genomes of grapevine trunk pathogens.</title>
        <authorList>
            <person name="Lawrence D.P."/>
            <person name="Travadon R."/>
            <person name="Rolshausen P.E."/>
            <person name="Baumgartner K."/>
        </authorList>
    </citation>
    <scope>NUCLEOTIDE SEQUENCE [LARGE SCALE GENOMIC DNA]</scope>
    <source>
        <strain evidence="5">UCRPC4</strain>
    </source>
</reference>
<evidence type="ECO:0000259" key="4">
    <source>
        <dbReference type="Pfam" id="PF00534"/>
    </source>
</evidence>
<keyword evidence="5" id="KW-0808">Transferase</keyword>
<keyword evidence="6" id="KW-1185">Reference proteome</keyword>
<evidence type="ECO:0000256" key="3">
    <source>
        <dbReference type="SAM" id="Phobius"/>
    </source>
</evidence>
<feature type="transmembrane region" description="Helical" evidence="3">
    <location>
        <begin position="1299"/>
        <end position="1317"/>
    </location>
</feature>
<feature type="region of interest" description="Disordered" evidence="2">
    <location>
        <begin position="330"/>
        <end position="397"/>
    </location>
</feature>
<feature type="transmembrane region" description="Helical" evidence="3">
    <location>
        <begin position="1130"/>
        <end position="1153"/>
    </location>
</feature>
<feature type="transmembrane region" description="Helical" evidence="3">
    <location>
        <begin position="1237"/>
        <end position="1263"/>
    </location>
</feature>
<comment type="caution">
    <text evidence="5">The sequence shown here is derived from an EMBL/GenBank/DDBJ whole genome shotgun (WGS) entry which is preliminary data.</text>
</comment>
<keyword evidence="3" id="KW-0812">Transmembrane</keyword>
<dbReference type="SUPFAM" id="SSF53756">
    <property type="entry name" value="UDP-Glycosyltransferase/glycogen phosphorylase"/>
    <property type="match status" value="1"/>
</dbReference>